<dbReference type="InterPro" id="IPR013032">
    <property type="entry name" value="EGF-like_CS"/>
</dbReference>
<keyword evidence="3" id="KW-0254">Endocytosis</keyword>
<dbReference type="InterPro" id="IPR009030">
    <property type="entry name" value="Growth_fac_rcpt_cys_sf"/>
</dbReference>
<dbReference type="Pfam" id="PF12661">
    <property type="entry name" value="hEGF"/>
    <property type="match status" value="1"/>
</dbReference>
<dbReference type="FunFam" id="2.10.25.10:FF:000038">
    <property type="entry name" value="Fibrillin 2"/>
    <property type="match status" value="1"/>
</dbReference>
<keyword evidence="4 14" id="KW-0812">Transmembrane</keyword>
<keyword evidence="2 12" id="KW-0245">EGF-like domain</keyword>
<dbReference type="GeneID" id="118423076"/>
<evidence type="ECO:0000256" key="8">
    <source>
        <dbReference type="ARBA" id="ARBA00023136"/>
    </source>
</evidence>
<evidence type="ECO:0000256" key="11">
    <source>
        <dbReference type="ARBA" id="ARBA00023180"/>
    </source>
</evidence>
<evidence type="ECO:0000256" key="4">
    <source>
        <dbReference type="ARBA" id="ARBA00022692"/>
    </source>
</evidence>
<dbReference type="FunFam" id="2.10.25.10:FF:000005">
    <property type="entry name" value="Fibrillin 2"/>
    <property type="match status" value="1"/>
</dbReference>
<dbReference type="SUPFAM" id="SSF57184">
    <property type="entry name" value="Growth factor receptor domain"/>
    <property type="match status" value="3"/>
</dbReference>
<evidence type="ECO:0000256" key="13">
    <source>
        <dbReference type="SAM" id="MobiDB-lite"/>
    </source>
</evidence>
<organism evidence="16 17">
    <name type="scientific">Branchiostoma floridae</name>
    <name type="common">Florida lancelet</name>
    <name type="synonym">Amphioxus</name>
    <dbReference type="NCBI Taxonomy" id="7739"/>
    <lineage>
        <taxon>Eukaryota</taxon>
        <taxon>Metazoa</taxon>
        <taxon>Chordata</taxon>
        <taxon>Cephalochordata</taxon>
        <taxon>Leptocardii</taxon>
        <taxon>Amphioxiformes</taxon>
        <taxon>Branchiostomatidae</taxon>
        <taxon>Branchiostoma</taxon>
    </lineage>
</organism>
<evidence type="ECO:0000313" key="16">
    <source>
        <dbReference type="Proteomes" id="UP000001554"/>
    </source>
</evidence>
<evidence type="ECO:0000256" key="10">
    <source>
        <dbReference type="ARBA" id="ARBA00023170"/>
    </source>
</evidence>
<dbReference type="PROSITE" id="PS00022">
    <property type="entry name" value="EGF_1"/>
    <property type="match status" value="1"/>
</dbReference>
<gene>
    <name evidence="17" type="primary">LOC118423076</name>
</gene>
<evidence type="ECO:0000256" key="3">
    <source>
        <dbReference type="ARBA" id="ARBA00022583"/>
    </source>
</evidence>
<dbReference type="FunFam" id="2.10.25.10:FF:000009">
    <property type="entry name" value="Low-density lipoprotein receptor isoform 1"/>
    <property type="match status" value="1"/>
</dbReference>
<dbReference type="InterPro" id="IPR026823">
    <property type="entry name" value="cEGF"/>
</dbReference>
<proteinExistence type="predicted"/>
<evidence type="ECO:0000256" key="12">
    <source>
        <dbReference type="PROSITE-ProRule" id="PRU00076"/>
    </source>
</evidence>
<feature type="domain" description="EGF-like" evidence="15">
    <location>
        <begin position="288"/>
        <end position="328"/>
    </location>
</feature>
<comment type="subcellular location">
    <subcellularLocation>
        <location evidence="1">Membrane</location>
        <topology evidence="1">Single-pass type I membrane protein</topology>
    </subcellularLocation>
</comment>
<dbReference type="InterPro" id="IPR036364">
    <property type="entry name" value="SEA_dom_sf"/>
</dbReference>
<feature type="transmembrane region" description="Helical" evidence="14">
    <location>
        <begin position="645"/>
        <end position="670"/>
    </location>
</feature>
<dbReference type="Pfam" id="PF14670">
    <property type="entry name" value="FXa_inhibition"/>
    <property type="match status" value="1"/>
</dbReference>
<dbReference type="KEGG" id="bfo:118423076"/>
<evidence type="ECO:0000256" key="5">
    <source>
        <dbReference type="ARBA" id="ARBA00022729"/>
    </source>
</evidence>
<dbReference type="OrthoDB" id="6022609at2759"/>
<feature type="domain" description="EGF-like" evidence="15">
    <location>
        <begin position="606"/>
        <end position="642"/>
    </location>
</feature>
<sequence>MANQTGYECGPCPGDMIGNGEQCEDLNECMLDVNHTRAHQCVNADCINTASSYFCDCFKGYHKSLDGHVCVDINECRQPTPNDCDDNHGYCNNTDGGYVCGCLPGYELQSDGKTCSDINECLVNNGGCDRQCINTDGEHECECGAAYELHSNGRTCIELDECKAGSKCEHLCVDHVGYYECQCHPHFNLDVNARTCTPFYNCSVNNSCHPQPIGGCAANSTGAEFCVCDFGYELQANNSCQDIDECTLGTDICDENAKECRNTPGSYECICKDGFQRTTLHGGRKCDNIDECSVNNGNCSQKCEDTQGSFYCRCQKGYHLDTDGRTCININECAANTTNDCASNAVCRDDLGGFHCDCNPGYEGDGSLCGDINECLQNGDGGQGGCKVGCRNFLGGYECICAPGFVLANDSVSCIAKNWCDSSPCDHFCTSLQDSHNCSCRDGYKLHADGRTCIKIECHTGCHEHADYVFNGTHNFCRCKTGWSGDGSTICEIDESAGFGLELSFGGLVFNSDMSDCRTDGYKNVRRQIELALTMFFETHFNQTIRSAFQSVSTTEFRSGSVIANAILSTDPLAALTNADITKAFVDGAKNTSINLLGLNVSAITYRAFCYKGYCQNGGSCSIKDNAKSCSCPLQYTGARCQINIVSVVSGTTAGFFAVFLILGIFIIVLRNQTLEEKAKKYKPTFAKPSHHWLADPSAIDKADSQENLYDIQVTRFLPGVRKRHKSASHTIRSTSSVAGALRDKELYEEIFMSSMRYRLPRPVIDPRALQALLDAITPSIDGRQSVSTRSVKSIDIGERFSMGRTDEDAYSMAFGPETHGEDFHFDFTSDDDDAKSHLSFTFFCESTTEQNIDDEEVFDDSASQRSEIAFEIGSHTTDDTHSETTSYTSESSWSDATVINAAVPMPPQARPRPPPNIMGSLVNRYAKDWQFGYKKF</sequence>
<keyword evidence="10" id="KW-0675">Receptor</keyword>
<dbReference type="InterPro" id="IPR000742">
    <property type="entry name" value="EGF"/>
</dbReference>
<dbReference type="GO" id="GO:0006897">
    <property type="term" value="P:endocytosis"/>
    <property type="evidence" value="ECO:0007669"/>
    <property type="project" value="UniProtKB-KW"/>
</dbReference>
<keyword evidence="7 14" id="KW-1133">Transmembrane helix</keyword>
<dbReference type="PROSITE" id="PS50026">
    <property type="entry name" value="EGF_3"/>
    <property type="match status" value="5"/>
</dbReference>
<dbReference type="Pfam" id="PF12662">
    <property type="entry name" value="cEGF"/>
    <property type="match status" value="1"/>
</dbReference>
<evidence type="ECO:0000256" key="6">
    <source>
        <dbReference type="ARBA" id="ARBA00022737"/>
    </source>
</evidence>
<keyword evidence="16" id="KW-1185">Reference proteome</keyword>
<reference evidence="17" key="2">
    <citation type="submission" date="2025-08" db="UniProtKB">
        <authorList>
            <consortium name="RefSeq"/>
        </authorList>
    </citation>
    <scope>IDENTIFICATION</scope>
    <source>
        <strain evidence="17">S238N-H82</strain>
        <tissue evidence="17">Testes</tissue>
    </source>
</reference>
<dbReference type="Pfam" id="PF07645">
    <property type="entry name" value="EGF_CA"/>
    <property type="match status" value="6"/>
</dbReference>
<feature type="domain" description="EGF-like" evidence="15">
    <location>
        <begin position="329"/>
        <end position="370"/>
    </location>
</feature>
<dbReference type="PROSITE" id="PS01187">
    <property type="entry name" value="EGF_CA"/>
    <property type="match status" value="3"/>
</dbReference>
<dbReference type="GO" id="GO:0005509">
    <property type="term" value="F:calcium ion binding"/>
    <property type="evidence" value="ECO:0007669"/>
    <property type="project" value="InterPro"/>
</dbReference>
<dbReference type="InterPro" id="IPR001881">
    <property type="entry name" value="EGF-like_Ca-bd_dom"/>
</dbReference>
<dbReference type="SUPFAM" id="SSF82671">
    <property type="entry name" value="SEA domain"/>
    <property type="match status" value="1"/>
</dbReference>
<dbReference type="PROSITE" id="PS01186">
    <property type="entry name" value="EGF_2"/>
    <property type="match status" value="4"/>
</dbReference>
<dbReference type="PRINTS" id="PR00907">
    <property type="entry name" value="THRMBOMODULN"/>
</dbReference>
<dbReference type="SMART" id="SM00181">
    <property type="entry name" value="EGF"/>
    <property type="match status" value="11"/>
</dbReference>
<keyword evidence="6" id="KW-0677">Repeat</keyword>
<dbReference type="PANTHER" id="PTHR24034">
    <property type="entry name" value="EGF-LIKE DOMAIN-CONTAINING PROTEIN"/>
    <property type="match status" value="1"/>
</dbReference>
<dbReference type="SMART" id="SM00179">
    <property type="entry name" value="EGF_CA"/>
    <property type="match status" value="9"/>
</dbReference>
<keyword evidence="8 14" id="KW-0472">Membrane</keyword>
<dbReference type="InterPro" id="IPR050751">
    <property type="entry name" value="ECM_structural_protein"/>
</dbReference>
<keyword evidence="11" id="KW-0325">Glycoprotein</keyword>
<dbReference type="SUPFAM" id="SSF57196">
    <property type="entry name" value="EGF/Laminin"/>
    <property type="match status" value="2"/>
</dbReference>
<dbReference type="Proteomes" id="UP000001554">
    <property type="component" value="Chromosome 9"/>
</dbReference>
<reference evidence="16" key="1">
    <citation type="journal article" date="2020" name="Nat. Ecol. Evol.">
        <title>Deeply conserved synteny resolves early events in vertebrate evolution.</title>
        <authorList>
            <person name="Simakov O."/>
            <person name="Marletaz F."/>
            <person name="Yue J.X."/>
            <person name="O'Connell B."/>
            <person name="Jenkins J."/>
            <person name="Brandt A."/>
            <person name="Calef R."/>
            <person name="Tung C.H."/>
            <person name="Huang T.K."/>
            <person name="Schmutz J."/>
            <person name="Satoh N."/>
            <person name="Yu J.K."/>
            <person name="Putnam N.H."/>
            <person name="Green R.E."/>
            <person name="Rokhsar D.S."/>
        </authorList>
    </citation>
    <scope>NUCLEOTIDE SEQUENCE [LARGE SCALE GENOMIC DNA]</scope>
    <source>
        <strain evidence="16">S238N-H82</strain>
    </source>
</reference>
<dbReference type="InterPro" id="IPR000152">
    <property type="entry name" value="EGF-type_Asp/Asn_hydroxyl_site"/>
</dbReference>
<evidence type="ECO:0000259" key="15">
    <source>
        <dbReference type="PROSITE" id="PS50026"/>
    </source>
</evidence>
<feature type="compositionally biased region" description="Low complexity" evidence="13">
    <location>
        <begin position="884"/>
        <end position="894"/>
    </location>
</feature>
<accession>A0A9J7LPR3</accession>
<evidence type="ECO:0000256" key="9">
    <source>
        <dbReference type="ARBA" id="ARBA00023157"/>
    </source>
</evidence>
<keyword evidence="9 12" id="KW-1015">Disulfide bond</keyword>
<evidence type="ECO:0000313" key="17">
    <source>
        <dbReference type="RefSeq" id="XP_035686932.1"/>
    </source>
</evidence>
<feature type="domain" description="EGF-like" evidence="15">
    <location>
        <begin position="72"/>
        <end position="116"/>
    </location>
</feature>
<name>A0A9J7LPR3_BRAFL</name>
<evidence type="ECO:0000256" key="1">
    <source>
        <dbReference type="ARBA" id="ARBA00004479"/>
    </source>
</evidence>
<feature type="disulfide bond" evidence="12">
    <location>
        <begin position="632"/>
        <end position="641"/>
    </location>
</feature>
<dbReference type="InterPro" id="IPR049883">
    <property type="entry name" value="NOTCH1_EGF-like"/>
</dbReference>
<dbReference type="PROSITE" id="PS00010">
    <property type="entry name" value="ASX_HYDROXYL"/>
    <property type="match status" value="5"/>
</dbReference>
<comment type="caution">
    <text evidence="12">Lacks conserved residue(s) required for the propagation of feature annotation.</text>
</comment>
<dbReference type="CDD" id="cd00054">
    <property type="entry name" value="EGF_CA"/>
    <property type="match status" value="4"/>
</dbReference>
<dbReference type="FunFam" id="2.10.25.10:FF:000240">
    <property type="entry name" value="Vitamin K-dependent protein S"/>
    <property type="match status" value="1"/>
</dbReference>
<dbReference type="RefSeq" id="XP_035686932.1">
    <property type="nucleotide sequence ID" value="XM_035831039.1"/>
</dbReference>
<keyword evidence="5" id="KW-0732">Signal</keyword>
<feature type="domain" description="EGF-like" evidence="15">
    <location>
        <begin position="242"/>
        <end position="281"/>
    </location>
</feature>
<protein>
    <submittedName>
        <fullName evidence="17">Neurogenic locus Notch protein-like</fullName>
    </submittedName>
</protein>
<evidence type="ECO:0000256" key="7">
    <source>
        <dbReference type="ARBA" id="ARBA00022989"/>
    </source>
</evidence>
<dbReference type="InterPro" id="IPR018097">
    <property type="entry name" value="EGF_Ca-bd_CS"/>
</dbReference>
<dbReference type="GO" id="GO:0016020">
    <property type="term" value="C:membrane"/>
    <property type="evidence" value="ECO:0007669"/>
    <property type="project" value="UniProtKB-SubCell"/>
</dbReference>
<evidence type="ECO:0000256" key="14">
    <source>
        <dbReference type="SAM" id="Phobius"/>
    </source>
</evidence>
<evidence type="ECO:0000256" key="2">
    <source>
        <dbReference type="ARBA" id="ARBA00022536"/>
    </source>
</evidence>
<feature type="region of interest" description="Disordered" evidence="13">
    <location>
        <begin position="873"/>
        <end position="894"/>
    </location>
</feature>
<dbReference type="Gene3D" id="2.10.25.10">
    <property type="entry name" value="Laminin"/>
    <property type="match status" value="10"/>
</dbReference>
<dbReference type="PANTHER" id="PTHR24034:SF205">
    <property type="entry name" value="NIDOGEN"/>
    <property type="match status" value="1"/>
</dbReference>
<dbReference type="AlphaFoldDB" id="A0A9J7LPR3"/>